<dbReference type="Proteomes" id="UP000249645">
    <property type="component" value="Unassembled WGS sequence"/>
</dbReference>
<evidence type="ECO:0000256" key="1">
    <source>
        <dbReference type="ARBA" id="ARBA00011900"/>
    </source>
</evidence>
<dbReference type="InterPro" id="IPR055573">
    <property type="entry name" value="DUF7149"/>
</dbReference>
<keyword evidence="10" id="KW-0255">Endonuclease</keyword>
<evidence type="ECO:0000259" key="7">
    <source>
        <dbReference type="Pfam" id="PF07669"/>
    </source>
</evidence>
<proteinExistence type="predicted"/>
<name>A0A2W5F574_9SPHI</name>
<evidence type="ECO:0000256" key="6">
    <source>
        <dbReference type="SAM" id="Coils"/>
    </source>
</evidence>
<sequence length="989" mass="114333">MLLASDILRKYINSAYLKRKINRSYIDKFKQNITALFNLTDNRESEEYLKNLISDFLKNTYYSPDYYINTRGRSDLVIYNGKDPQSSVGVIIEAKALKNKAEMPSEKNLNTKAFQELLLYYLRERITQNNIDLKHLIITNLEEWYVFDAQLFEKLFAHDRTLIQQFNDFEGKRLAVSDHSLFYKEVAKPAIELNLKRISYCYFNILDYKNAIQNKQTKNDNQLIPLYKILSPEHLLKLPFNNDSNQLDKEFYSELLHIIGLKEEKDSGKSVIRRKVEKERNPGSLLECAIAKIDGMDILYNLQNRSNYGETKQEQLFNVGLELVITWINRILFLKLLEGQLIAYHKGDNGYTFLNSDKIRSFDDLNDLFFLVMAKQPSERTENVRNSFLNVPYLNSSLFELTELESRSINISALPDDIQLSLPNGTVLKDNNGKTKNGNIDTLEYLFAFLNAYDFTSDGAEDIQEENKNLINASVLGLIFEKINGYKDGSFFTPGFITMYIAEETIHKAILLKFKEKQGWDCKSLEELRENIKDRKAANELINSIKICDPAVGSGHFLVSALNEMIASKARLGILLDNNGYRINDYEIEVQNDELVIKDEAGKLFEYRPALKERQIVQETLFREKRTIIENCLFGVDVNPNSVKICQLRLWIELLKNAYYKDGGKSENLETLPNIDINIKCGNSLISRFPLDASLKHLLKGTKWTIETYQTAVSNYRNAHSKDEKHELLQLIKGIKEDFKKDIFVNDPIIKKIHSLRSNLLPLQQTSELFGDEKGKTKEGKKKITQLEKEIKKLEEKVEEIKNNKIYEQAFEWRFEFPEILDDDGSFIGFDCIIGNPPYIQLQKLGLESEKLAQMGFDTYTRMGDIYMLFFELGNRLLKSSGILTYITSNKWMRAGYGENLRGYLANNVNTEILIDFAGQKIFDAATVDTNILLFSKQKYAGNTLACQVKEKVLNNLSVFIRQNATICQFKQNESWVILSSIEQQIKDK</sequence>
<dbReference type="InterPro" id="IPR011639">
    <property type="entry name" value="MethylTrfase_TaqI-like_dom"/>
</dbReference>
<reference evidence="10 11" key="1">
    <citation type="submission" date="2017-11" db="EMBL/GenBank/DDBJ databases">
        <title>Infants hospitalized years apart are colonized by the same room-sourced microbial strains.</title>
        <authorList>
            <person name="Brooks B."/>
            <person name="Olm M.R."/>
            <person name="Firek B.A."/>
            <person name="Baker R."/>
            <person name="Thomas B.C."/>
            <person name="Morowitz M.J."/>
            <person name="Banfield J.F."/>
        </authorList>
    </citation>
    <scope>NUCLEOTIDE SEQUENCE [LARGE SCALE GENOMIC DNA]</scope>
    <source>
        <strain evidence="10">S2_009_000_R2_76</strain>
    </source>
</reference>
<comment type="catalytic activity">
    <reaction evidence="5">
        <text>a 2'-deoxyadenosine in DNA + S-adenosyl-L-methionine = an N(6)-methyl-2'-deoxyadenosine in DNA + S-adenosyl-L-homocysteine + H(+)</text>
        <dbReference type="Rhea" id="RHEA:15197"/>
        <dbReference type="Rhea" id="RHEA-COMP:12418"/>
        <dbReference type="Rhea" id="RHEA-COMP:12419"/>
        <dbReference type="ChEBI" id="CHEBI:15378"/>
        <dbReference type="ChEBI" id="CHEBI:57856"/>
        <dbReference type="ChEBI" id="CHEBI:59789"/>
        <dbReference type="ChEBI" id="CHEBI:90615"/>
        <dbReference type="ChEBI" id="CHEBI:90616"/>
        <dbReference type="EC" id="2.1.1.72"/>
    </reaction>
</comment>
<feature type="domain" description="Type II methyltransferase M.TaqI-like" evidence="7">
    <location>
        <begin position="631"/>
        <end position="923"/>
    </location>
</feature>
<keyword evidence="2" id="KW-0489">Methyltransferase</keyword>
<dbReference type="PRINTS" id="PR00507">
    <property type="entry name" value="N12N6MTFRASE"/>
</dbReference>
<dbReference type="InterPro" id="IPR056716">
    <property type="entry name" value="DUF7814"/>
</dbReference>
<feature type="domain" description="DUF7149" evidence="8">
    <location>
        <begin position="8"/>
        <end position="243"/>
    </location>
</feature>
<dbReference type="SUPFAM" id="SSF53335">
    <property type="entry name" value="S-adenosyl-L-methionine-dependent methyltransferases"/>
    <property type="match status" value="1"/>
</dbReference>
<evidence type="ECO:0000256" key="3">
    <source>
        <dbReference type="ARBA" id="ARBA00022679"/>
    </source>
</evidence>
<dbReference type="Gene3D" id="3.40.50.150">
    <property type="entry name" value="Vaccinia Virus protein VP39"/>
    <property type="match status" value="1"/>
</dbReference>
<evidence type="ECO:0000256" key="2">
    <source>
        <dbReference type="ARBA" id="ARBA00022603"/>
    </source>
</evidence>
<evidence type="ECO:0000313" key="10">
    <source>
        <dbReference type="EMBL" id="PZP48750.1"/>
    </source>
</evidence>
<feature type="non-terminal residue" evidence="10">
    <location>
        <position position="989"/>
    </location>
</feature>
<dbReference type="InterPro" id="IPR050953">
    <property type="entry name" value="N4_N6_ade-DNA_methylase"/>
</dbReference>
<dbReference type="Pfam" id="PF25120">
    <property type="entry name" value="DUF7814"/>
    <property type="match status" value="1"/>
</dbReference>
<evidence type="ECO:0000256" key="4">
    <source>
        <dbReference type="ARBA" id="ARBA00022691"/>
    </source>
</evidence>
<dbReference type="GO" id="GO:0006304">
    <property type="term" value="P:DNA modification"/>
    <property type="evidence" value="ECO:0007669"/>
    <property type="project" value="InterPro"/>
</dbReference>
<organism evidence="10 11">
    <name type="scientific">Pseudopedobacter saltans</name>
    <dbReference type="NCBI Taxonomy" id="151895"/>
    <lineage>
        <taxon>Bacteria</taxon>
        <taxon>Pseudomonadati</taxon>
        <taxon>Bacteroidota</taxon>
        <taxon>Sphingobacteriia</taxon>
        <taxon>Sphingobacteriales</taxon>
        <taxon>Sphingobacteriaceae</taxon>
        <taxon>Pseudopedobacter</taxon>
    </lineage>
</organism>
<dbReference type="PROSITE" id="PS00092">
    <property type="entry name" value="N6_MTASE"/>
    <property type="match status" value="1"/>
</dbReference>
<dbReference type="GO" id="GO:0003676">
    <property type="term" value="F:nucleic acid binding"/>
    <property type="evidence" value="ECO:0007669"/>
    <property type="project" value="InterPro"/>
</dbReference>
<dbReference type="PANTHER" id="PTHR33841:SF1">
    <property type="entry name" value="DNA METHYLTRANSFERASE A"/>
    <property type="match status" value="1"/>
</dbReference>
<keyword evidence="3" id="KW-0808">Transferase</keyword>
<gene>
    <name evidence="10" type="ORF">DI598_09460</name>
</gene>
<dbReference type="EMBL" id="QFOI01000148">
    <property type="protein sequence ID" value="PZP48750.1"/>
    <property type="molecule type" value="Genomic_DNA"/>
</dbReference>
<dbReference type="GO" id="GO:0032259">
    <property type="term" value="P:methylation"/>
    <property type="evidence" value="ECO:0007669"/>
    <property type="project" value="UniProtKB-KW"/>
</dbReference>
<keyword evidence="6" id="KW-0175">Coiled coil</keyword>
<dbReference type="Pfam" id="PF23653">
    <property type="entry name" value="DUF7149"/>
    <property type="match status" value="1"/>
</dbReference>
<keyword evidence="4" id="KW-0949">S-adenosyl-L-methionine</keyword>
<dbReference type="AlphaFoldDB" id="A0A2W5F574"/>
<dbReference type="InterPro" id="IPR029063">
    <property type="entry name" value="SAM-dependent_MTases_sf"/>
</dbReference>
<protein>
    <recommendedName>
        <fullName evidence="1">site-specific DNA-methyltransferase (adenine-specific)</fullName>
        <ecNumber evidence="1">2.1.1.72</ecNumber>
    </recommendedName>
</protein>
<dbReference type="EC" id="2.1.1.72" evidence="1"/>
<accession>A0A2W5F574</accession>
<keyword evidence="10" id="KW-0540">Nuclease</keyword>
<evidence type="ECO:0000259" key="8">
    <source>
        <dbReference type="Pfam" id="PF23653"/>
    </source>
</evidence>
<dbReference type="PANTHER" id="PTHR33841">
    <property type="entry name" value="DNA METHYLTRANSFERASE YEEA-RELATED"/>
    <property type="match status" value="1"/>
</dbReference>
<dbReference type="InterPro" id="IPR002052">
    <property type="entry name" value="DNA_methylase_N6_adenine_CS"/>
</dbReference>
<feature type="domain" description="DUF7814" evidence="9">
    <location>
        <begin position="244"/>
        <end position="471"/>
    </location>
</feature>
<dbReference type="GO" id="GO:0009007">
    <property type="term" value="F:site-specific DNA-methyltransferase (adenine-specific) activity"/>
    <property type="evidence" value="ECO:0007669"/>
    <property type="project" value="UniProtKB-EC"/>
</dbReference>
<evidence type="ECO:0000256" key="5">
    <source>
        <dbReference type="ARBA" id="ARBA00047942"/>
    </source>
</evidence>
<keyword evidence="10" id="KW-0378">Hydrolase</keyword>
<evidence type="ECO:0000259" key="9">
    <source>
        <dbReference type="Pfam" id="PF25120"/>
    </source>
</evidence>
<dbReference type="Pfam" id="PF07669">
    <property type="entry name" value="Eco57I"/>
    <property type="match status" value="1"/>
</dbReference>
<feature type="coiled-coil region" evidence="6">
    <location>
        <begin position="777"/>
        <end position="804"/>
    </location>
</feature>
<evidence type="ECO:0000313" key="11">
    <source>
        <dbReference type="Proteomes" id="UP000249645"/>
    </source>
</evidence>
<dbReference type="GO" id="GO:0004519">
    <property type="term" value="F:endonuclease activity"/>
    <property type="evidence" value="ECO:0007669"/>
    <property type="project" value="UniProtKB-KW"/>
</dbReference>
<comment type="caution">
    <text evidence="10">The sequence shown here is derived from an EMBL/GenBank/DDBJ whole genome shotgun (WGS) entry which is preliminary data.</text>
</comment>